<gene>
    <name evidence="2" type="ORF">SAMN02745220_03778</name>
</gene>
<dbReference type="Proteomes" id="UP000184603">
    <property type="component" value="Unassembled WGS sequence"/>
</dbReference>
<proteinExistence type="predicted"/>
<dbReference type="InterPro" id="IPR014710">
    <property type="entry name" value="RmlC-like_jellyroll"/>
</dbReference>
<dbReference type="Gene3D" id="2.60.120.10">
    <property type="entry name" value="Jelly Rolls"/>
    <property type="match status" value="1"/>
</dbReference>
<dbReference type="InterPro" id="IPR000595">
    <property type="entry name" value="cNMP-bd_dom"/>
</dbReference>
<protein>
    <submittedName>
        <fullName evidence="2">Cyclic nucleotide-binding domain-containing protein</fullName>
    </submittedName>
</protein>
<name>A0A1M7YEM7_9BACT</name>
<dbReference type="STRING" id="1121416.SAMN02745220_03778"/>
<dbReference type="SUPFAM" id="SSF51206">
    <property type="entry name" value="cAMP-binding domain-like"/>
    <property type="match status" value="1"/>
</dbReference>
<dbReference type="InterPro" id="IPR018490">
    <property type="entry name" value="cNMP-bd_dom_sf"/>
</dbReference>
<sequence length="150" mass="15983">MSVTALHQVVHSFFQAEREADQDLLLGLQVVQAFAAGERLFAAGEDADSLHLVLKGCFAVHKPIGLGSRSQVVALLEAGTVIGEAAIVAGRRRCSTVIATDDSVVASFSRDALLKIEAIAPALYLVFVKKILSITSLRLQKSSDRLALVL</sequence>
<dbReference type="Pfam" id="PF00027">
    <property type="entry name" value="cNMP_binding"/>
    <property type="match status" value="1"/>
</dbReference>
<dbReference type="EMBL" id="FRFE01000022">
    <property type="protein sequence ID" value="SHO51031.1"/>
    <property type="molecule type" value="Genomic_DNA"/>
</dbReference>
<dbReference type="SMART" id="SM00100">
    <property type="entry name" value="cNMP"/>
    <property type="match status" value="1"/>
</dbReference>
<evidence type="ECO:0000313" key="3">
    <source>
        <dbReference type="Proteomes" id="UP000184603"/>
    </source>
</evidence>
<evidence type="ECO:0000313" key="2">
    <source>
        <dbReference type="EMBL" id="SHO51031.1"/>
    </source>
</evidence>
<evidence type="ECO:0000259" key="1">
    <source>
        <dbReference type="PROSITE" id="PS50042"/>
    </source>
</evidence>
<organism evidence="2 3">
    <name type="scientific">Desulfopila aestuarii DSM 18488</name>
    <dbReference type="NCBI Taxonomy" id="1121416"/>
    <lineage>
        <taxon>Bacteria</taxon>
        <taxon>Pseudomonadati</taxon>
        <taxon>Thermodesulfobacteriota</taxon>
        <taxon>Desulfobulbia</taxon>
        <taxon>Desulfobulbales</taxon>
        <taxon>Desulfocapsaceae</taxon>
        <taxon>Desulfopila</taxon>
    </lineage>
</organism>
<feature type="domain" description="Cyclic nucleotide-binding" evidence="1">
    <location>
        <begin position="13"/>
        <end position="116"/>
    </location>
</feature>
<dbReference type="CDD" id="cd00038">
    <property type="entry name" value="CAP_ED"/>
    <property type="match status" value="1"/>
</dbReference>
<dbReference type="OrthoDB" id="5290098at2"/>
<dbReference type="RefSeq" id="WP_073615226.1">
    <property type="nucleotide sequence ID" value="NZ_FRFE01000022.1"/>
</dbReference>
<keyword evidence="3" id="KW-1185">Reference proteome</keyword>
<dbReference type="PROSITE" id="PS50042">
    <property type="entry name" value="CNMP_BINDING_3"/>
    <property type="match status" value="1"/>
</dbReference>
<accession>A0A1M7YEM7</accession>
<reference evidence="2 3" key="1">
    <citation type="submission" date="2016-12" db="EMBL/GenBank/DDBJ databases">
        <authorList>
            <person name="Song W.-J."/>
            <person name="Kurnit D.M."/>
        </authorList>
    </citation>
    <scope>NUCLEOTIDE SEQUENCE [LARGE SCALE GENOMIC DNA]</scope>
    <source>
        <strain evidence="2 3">DSM 18488</strain>
    </source>
</reference>
<dbReference type="AlphaFoldDB" id="A0A1M7YEM7"/>